<accession>A0A5B7JML7</accession>
<evidence type="ECO:0000313" key="2">
    <source>
        <dbReference type="Proteomes" id="UP000324222"/>
    </source>
</evidence>
<organism evidence="1 2">
    <name type="scientific">Portunus trituberculatus</name>
    <name type="common">Swimming crab</name>
    <name type="synonym">Neptunus trituberculatus</name>
    <dbReference type="NCBI Taxonomy" id="210409"/>
    <lineage>
        <taxon>Eukaryota</taxon>
        <taxon>Metazoa</taxon>
        <taxon>Ecdysozoa</taxon>
        <taxon>Arthropoda</taxon>
        <taxon>Crustacea</taxon>
        <taxon>Multicrustacea</taxon>
        <taxon>Malacostraca</taxon>
        <taxon>Eumalacostraca</taxon>
        <taxon>Eucarida</taxon>
        <taxon>Decapoda</taxon>
        <taxon>Pleocyemata</taxon>
        <taxon>Brachyura</taxon>
        <taxon>Eubrachyura</taxon>
        <taxon>Portunoidea</taxon>
        <taxon>Portunidae</taxon>
        <taxon>Portuninae</taxon>
        <taxon>Portunus</taxon>
    </lineage>
</organism>
<evidence type="ECO:0000313" key="1">
    <source>
        <dbReference type="EMBL" id="MPC93574.1"/>
    </source>
</evidence>
<keyword evidence="2" id="KW-1185">Reference proteome</keyword>
<protein>
    <submittedName>
        <fullName evidence="1">Uncharacterized protein</fullName>
    </submittedName>
</protein>
<dbReference type="AlphaFoldDB" id="A0A5B7JML7"/>
<comment type="caution">
    <text evidence="1">The sequence shown here is derived from an EMBL/GenBank/DDBJ whole genome shotgun (WGS) entry which is preliminary data.</text>
</comment>
<name>A0A5B7JML7_PORTR</name>
<sequence length="96" mass="10680">MLTLPPITFNTTFLISPHPSYSTTLPYLVTTILHYLSSLLRLPTRTQEAKTAPPSPKGSPRGVLARYTEAIYELINESVLMKSVMIEMNVALFLAV</sequence>
<reference evidence="1 2" key="1">
    <citation type="submission" date="2019-05" db="EMBL/GenBank/DDBJ databases">
        <title>Another draft genome of Portunus trituberculatus and its Hox gene families provides insights of decapod evolution.</title>
        <authorList>
            <person name="Jeong J.-H."/>
            <person name="Song I."/>
            <person name="Kim S."/>
            <person name="Choi T."/>
            <person name="Kim D."/>
            <person name="Ryu S."/>
            <person name="Kim W."/>
        </authorList>
    </citation>
    <scope>NUCLEOTIDE SEQUENCE [LARGE SCALE GENOMIC DNA]</scope>
    <source>
        <tissue evidence="1">Muscle</tissue>
    </source>
</reference>
<dbReference type="EMBL" id="VSRR010095331">
    <property type="protein sequence ID" value="MPC93574.1"/>
    <property type="molecule type" value="Genomic_DNA"/>
</dbReference>
<gene>
    <name evidence="1" type="ORF">E2C01_088708</name>
</gene>
<dbReference type="Proteomes" id="UP000324222">
    <property type="component" value="Unassembled WGS sequence"/>
</dbReference>
<proteinExistence type="predicted"/>